<gene>
    <name evidence="4" type="ORF">BU24DRAFT_332835</name>
</gene>
<dbReference type="SUPFAM" id="SSF48403">
    <property type="entry name" value="Ankyrin repeat"/>
    <property type="match status" value="1"/>
</dbReference>
<keyword evidence="2 3" id="KW-0040">ANK repeat</keyword>
<dbReference type="OrthoDB" id="1722345at2759"/>
<evidence type="ECO:0000256" key="3">
    <source>
        <dbReference type="PROSITE-ProRule" id="PRU00023"/>
    </source>
</evidence>
<keyword evidence="1" id="KW-0677">Repeat</keyword>
<accession>A0A6A5XUN7</accession>
<organism evidence="4 5">
    <name type="scientific">Aaosphaeria arxii CBS 175.79</name>
    <dbReference type="NCBI Taxonomy" id="1450172"/>
    <lineage>
        <taxon>Eukaryota</taxon>
        <taxon>Fungi</taxon>
        <taxon>Dikarya</taxon>
        <taxon>Ascomycota</taxon>
        <taxon>Pezizomycotina</taxon>
        <taxon>Dothideomycetes</taxon>
        <taxon>Pleosporomycetidae</taxon>
        <taxon>Pleosporales</taxon>
        <taxon>Pleosporales incertae sedis</taxon>
        <taxon>Aaosphaeria</taxon>
    </lineage>
</organism>
<evidence type="ECO:0000256" key="1">
    <source>
        <dbReference type="ARBA" id="ARBA00022737"/>
    </source>
</evidence>
<evidence type="ECO:0000313" key="5">
    <source>
        <dbReference type="Proteomes" id="UP000799778"/>
    </source>
</evidence>
<dbReference type="Proteomes" id="UP000799778">
    <property type="component" value="Unassembled WGS sequence"/>
</dbReference>
<dbReference type="PROSITE" id="PS50088">
    <property type="entry name" value="ANK_REPEAT"/>
    <property type="match status" value="1"/>
</dbReference>
<dbReference type="GeneID" id="54280447"/>
<dbReference type="PANTHER" id="PTHR24198:SF165">
    <property type="entry name" value="ANKYRIN REPEAT-CONTAINING PROTEIN-RELATED"/>
    <property type="match status" value="1"/>
</dbReference>
<dbReference type="Pfam" id="PF12796">
    <property type="entry name" value="Ank_2"/>
    <property type="match status" value="1"/>
</dbReference>
<evidence type="ECO:0000313" key="4">
    <source>
        <dbReference type="EMBL" id="KAF2017075.1"/>
    </source>
</evidence>
<dbReference type="AlphaFoldDB" id="A0A6A5XUN7"/>
<feature type="non-terminal residue" evidence="4">
    <location>
        <position position="1"/>
    </location>
</feature>
<dbReference type="PANTHER" id="PTHR24198">
    <property type="entry name" value="ANKYRIN REPEAT AND PROTEIN KINASE DOMAIN-CONTAINING PROTEIN"/>
    <property type="match status" value="1"/>
</dbReference>
<sequence length="265" mass="30045">RPEQVARCYQAACNNDFNGVKEQVEQLLHNRKEASAGDVEPHPAWLFSSLGEAIRQKNVEMVQYLLDENVGNGKLPVDVAVRCRAYEILELFLRYGWNINEQYGRNSPAALSTPVCTADAEMVTWLLDHGADPNAQCEWDFTPTSYAMYMAPLPIIDMLFQRGASVHRGQLLHYAVIRDKPNVLQVVQQLVEKGAPANEVKYEKEPRTYWEREPFGLGTPLHRAAEFGKVEVVRYLLKVGADPLKLDSRGRTPHFWAEKNGHAEV</sequence>
<feature type="repeat" description="ANK" evidence="3">
    <location>
        <begin position="219"/>
        <end position="248"/>
    </location>
</feature>
<dbReference type="EMBL" id="ML978068">
    <property type="protein sequence ID" value="KAF2017075.1"/>
    <property type="molecule type" value="Genomic_DNA"/>
</dbReference>
<reference evidence="4" key="1">
    <citation type="journal article" date="2020" name="Stud. Mycol.">
        <title>101 Dothideomycetes genomes: a test case for predicting lifestyles and emergence of pathogens.</title>
        <authorList>
            <person name="Haridas S."/>
            <person name="Albert R."/>
            <person name="Binder M."/>
            <person name="Bloem J."/>
            <person name="Labutti K."/>
            <person name="Salamov A."/>
            <person name="Andreopoulos B."/>
            <person name="Baker S."/>
            <person name="Barry K."/>
            <person name="Bills G."/>
            <person name="Bluhm B."/>
            <person name="Cannon C."/>
            <person name="Castanera R."/>
            <person name="Culley D."/>
            <person name="Daum C."/>
            <person name="Ezra D."/>
            <person name="Gonzalez J."/>
            <person name="Henrissat B."/>
            <person name="Kuo A."/>
            <person name="Liang C."/>
            <person name="Lipzen A."/>
            <person name="Lutzoni F."/>
            <person name="Magnuson J."/>
            <person name="Mondo S."/>
            <person name="Nolan M."/>
            <person name="Ohm R."/>
            <person name="Pangilinan J."/>
            <person name="Park H.-J."/>
            <person name="Ramirez L."/>
            <person name="Alfaro M."/>
            <person name="Sun H."/>
            <person name="Tritt A."/>
            <person name="Yoshinaga Y."/>
            <person name="Zwiers L.-H."/>
            <person name="Turgeon B."/>
            <person name="Goodwin S."/>
            <person name="Spatafora J."/>
            <person name="Crous P."/>
            <person name="Grigoriev I."/>
        </authorList>
    </citation>
    <scope>NUCLEOTIDE SEQUENCE</scope>
    <source>
        <strain evidence="4">CBS 175.79</strain>
    </source>
</reference>
<protein>
    <submittedName>
        <fullName evidence="4">Ankyrin</fullName>
    </submittedName>
</protein>
<name>A0A6A5XUN7_9PLEO</name>
<dbReference type="InterPro" id="IPR036770">
    <property type="entry name" value="Ankyrin_rpt-contain_sf"/>
</dbReference>
<dbReference type="SMART" id="SM00248">
    <property type="entry name" value="ANK"/>
    <property type="match status" value="4"/>
</dbReference>
<dbReference type="Gene3D" id="1.25.40.20">
    <property type="entry name" value="Ankyrin repeat-containing domain"/>
    <property type="match status" value="2"/>
</dbReference>
<dbReference type="RefSeq" id="XP_033385414.1">
    <property type="nucleotide sequence ID" value="XM_033523050.1"/>
</dbReference>
<evidence type="ECO:0000256" key="2">
    <source>
        <dbReference type="ARBA" id="ARBA00023043"/>
    </source>
</evidence>
<feature type="non-terminal residue" evidence="4">
    <location>
        <position position="265"/>
    </location>
</feature>
<keyword evidence="5" id="KW-1185">Reference proteome</keyword>
<dbReference type="PROSITE" id="PS50297">
    <property type="entry name" value="ANK_REP_REGION"/>
    <property type="match status" value="1"/>
</dbReference>
<dbReference type="InterPro" id="IPR002110">
    <property type="entry name" value="Ankyrin_rpt"/>
</dbReference>
<proteinExistence type="predicted"/>